<evidence type="ECO:0000313" key="9">
    <source>
        <dbReference type="EMBL" id="AFM39616.1"/>
    </source>
</evidence>
<protein>
    <recommendedName>
        <fullName evidence="8">RsgI N-terminal anti-sigma domain-containing protein</fullName>
    </recommendedName>
</protein>
<feature type="transmembrane region" description="Helical" evidence="7">
    <location>
        <begin position="55"/>
        <end position="77"/>
    </location>
</feature>
<dbReference type="Pfam" id="PF12791">
    <property type="entry name" value="RsgI_N"/>
    <property type="match status" value="1"/>
</dbReference>
<feature type="compositionally biased region" description="Low complexity" evidence="6">
    <location>
        <begin position="283"/>
        <end position="305"/>
    </location>
</feature>
<evidence type="ECO:0000256" key="6">
    <source>
        <dbReference type="SAM" id="MobiDB-lite"/>
    </source>
</evidence>
<dbReference type="PROSITE" id="PS51849">
    <property type="entry name" value="RSGI_N"/>
    <property type="match status" value="1"/>
</dbReference>
<evidence type="ECO:0000256" key="5">
    <source>
        <dbReference type="ARBA" id="ARBA00023136"/>
    </source>
</evidence>
<dbReference type="Pfam" id="PF23750">
    <property type="entry name" value="RsgI_M"/>
    <property type="match status" value="1"/>
</dbReference>
<dbReference type="KEGG" id="dai:Desaci_0551"/>
<dbReference type="AlphaFoldDB" id="I4D1E2"/>
<dbReference type="GO" id="GO:0005886">
    <property type="term" value="C:plasma membrane"/>
    <property type="evidence" value="ECO:0007669"/>
    <property type="project" value="UniProtKB-SubCell"/>
</dbReference>
<sequence length="305" mass="33402">MEKVKGIVMNTTKKKTILYTERGDYLEIRTPITPPLLGHVIEIDLSERNISNQRLLKLASMAAILLLALGLGVFNIVSNANTAVAAVVMDINNSKELFVNRDAKVLRVIDLTQGSKPLTSEIQLQGKDIYTSVDLLIDQANSQETLKGSKNLVMASIISLDNRQEDVIDQAKLRDSIRRHMLDKNISADLMVSQTDEATQKTAQDLGMSVNNYLVYKRLMDKGLVANTSSTNPNDTNHMLSEANTTLHSLFPQESMTIAPQSGTRQEEPSSMGTPMSGEKMPSTQMPMQGGSSSQSGSGTQGMMR</sequence>
<dbReference type="InterPro" id="IPR024449">
    <property type="entry name" value="Anti-sigma_RsgI_N"/>
</dbReference>
<proteinExistence type="predicted"/>
<gene>
    <name evidence="9" type="ordered locus">Desaci_0551</name>
</gene>
<dbReference type="InterPro" id="IPR055431">
    <property type="entry name" value="RsgI_M"/>
</dbReference>
<dbReference type="STRING" id="646529.Desaci_0551"/>
<accession>I4D1E2</accession>
<dbReference type="EMBL" id="CP003639">
    <property type="protein sequence ID" value="AFM39616.1"/>
    <property type="molecule type" value="Genomic_DNA"/>
</dbReference>
<comment type="subcellular location">
    <subcellularLocation>
        <location evidence="1">Cell membrane</location>
        <topology evidence="1">Single-pass membrane protein</topology>
    </subcellularLocation>
</comment>
<evidence type="ECO:0000259" key="8">
    <source>
        <dbReference type="PROSITE" id="PS51849"/>
    </source>
</evidence>
<evidence type="ECO:0000256" key="7">
    <source>
        <dbReference type="SAM" id="Phobius"/>
    </source>
</evidence>
<dbReference type="eggNOG" id="COG5183">
    <property type="taxonomic scope" value="Bacteria"/>
</dbReference>
<feature type="region of interest" description="Disordered" evidence="6">
    <location>
        <begin position="259"/>
        <end position="305"/>
    </location>
</feature>
<dbReference type="OrthoDB" id="1793324at2"/>
<feature type="compositionally biased region" description="Polar residues" evidence="6">
    <location>
        <begin position="259"/>
        <end position="274"/>
    </location>
</feature>
<keyword evidence="5 7" id="KW-0472">Membrane</keyword>
<keyword evidence="4 7" id="KW-1133">Transmembrane helix</keyword>
<reference evidence="9 10" key="1">
    <citation type="journal article" date="2012" name="J. Bacteriol.">
        <title>Complete genome sequences of Desulfosporosinus orientis DSM765T, Desulfosporosinus youngiae DSM17734T, Desulfosporosinus meridiei DSM13257T, and Desulfosporosinus acidiphilus DSM22704T.</title>
        <authorList>
            <person name="Pester M."/>
            <person name="Brambilla E."/>
            <person name="Alazard D."/>
            <person name="Rattei T."/>
            <person name="Weinmaier T."/>
            <person name="Han J."/>
            <person name="Lucas S."/>
            <person name="Lapidus A."/>
            <person name="Cheng J.F."/>
            <person name="Goodwin L."/>
            <person name="Pitluck S."/>
            <person name="Peters L."/>
            <person name="Ovchinnikova G."/>
            <person name="Teshima H."/>
            <person name="Detter J.C."/>
            <person name="Han C.S."/>
            <person name="Tapia R."/>
            <person name="Land M.L."/>
            <person name="Hauser L."/>
            <person name="Kyrpides N.C."/>
            <person name="Ivanova N.N."/>
            <person name="Pagani I."/>
            <person name="Huntmann M."/>
            <person name="Wei C.L."/>
            <person name="Davenport K.W."/>
            <person name="Daligault H."/>
            <person name="Chain P.S."/>
            <person name="Chen A."/>
            <person name="Mavromatis K."/>
            <person name="Markowitz V."/>
            <person name="Szeto E."/>
            <person name="Mikhailova N."/>
            <person name="Pati A."/>
            <person name="Wagner M."/>
            <person name="Woyke T."/>
            <person name="Ollivier B."/>
            <person name="Klenk H.P."/>
            <person name="Spring S."/>
            <person name="Loy A."/>
        </authorList>
    </citation>
    <scope>NUCLEOTIDE SEQUENCE [LARGE SCALE GENOMIC DNA]</scope>
    <source>
        <strain evidence="10">DSM 22704 / JCM 16185 / SJ4</strain>
    </source>
</reference>
<dbReference type="Proteomes" id="UP000002892">
    <property type="component" value="Chromosome"/>
</dbReference>
<evidence type="ECO:0000256" key="1">
    <source>
        <dbReference type="ARBA" id="ARBA00004162"/>
    </source>
</evidence>
<feature type="domain" description="RsgI N-terminal anti-sigma" evidence="8">
    <location>
        <begin position="4"/>
        <end position="52"/>
    </location>
</feature>
<name>I4D1E2_DESAJ</name>
<evidence type="ECO:0000313" key="10">
    <source>
        <dbReference type="Proteomes" id="UP000002892"/>
    </source>
</evidence>
<dbReference type="RefSeq" id="WP_014825628.1">
    <property type="nucleotide sequence ID" value="NC_018068.1"/>
</dbReference>
<dbReference type="HOGENOM" id="CLU_060274_0_0_9"/>
<evidence type="ECO:0000256" key="4">
    <source>
        <dbReference type="ARBA" id="ARBA00022989"/>
    </source>
</evidence>
<keyword evidence="3 7" id="KW-0812">Transmembrane</keyword>
<evidence type="ECO:0000256" key="3">
    <source>
        <dbReference type="ARBA" id="ARBA00022692"/>
    </source>
</evidence>
<organism evidence="9 10">
    <name type="scientific">Desulfosporosinus acidiphilus (strain DSM 22704 / JCM 16185 / SJ4)</name>
    <dbReference type="NCBI Taxonomy" id="646529"/>
    <lineage>
        <taxon>Bacteria</taxon>
        <taxon>Bacillati</taxon>
        <taxon>Bacillota</taxon>
        <taxon>Clostridia</taxon>
        <taxon>Eubacteriales</taxon>
        <taxon>Desulfitobacteriaceae</taxon>
        <taxon>Desulfosporosinus</taxon>
    </lineage>
</organism>
<keyword evidence="10" id="KW-1185">Reference proteome</keyword>
<evidence type="ECO:0000256" key="2">
    <source>
        <dbReference type="ARBA" id="ARBA00022475"/>
    </source>
</evidence>
<keyword evidence="2" id="KW-1003">Cell membrane</keyword>